<reference evidence="8" key="1">
    <citation type="journal article" date="2014" name="Int. J. Syst. Evol. Microbiol.">
        <title>Complete genome sequence of Corynebacterium casei LMG S-19264T (=DSM 44701T), isolated from a smear-ripened cheese.</title>
        <authorList>
            <consortium name="US DOE Joint Genome Institute (JGI-PGF)"/>
            <person name="Walter F."/>
            <person name="Albersmeier A."/>
            <person name="Kalinowski J."/>
            <person name="Ruckert C."/>
        </authorList>
    </citation>
    <scope>NUCLEOTIDE SEQUENCE</scope>
    <source>
        <strain evidence="8">CCM 7897</strain>
    </source>
</reference>
<dbReference type="PROSITE" id="PS00455">
    <property type="entry name" value="AMP_BINDING"/>
    <property type="match status" value="1"/>
</dbReference>
<reference evidence="8" key="2">
    <citation type="submission" date="2020-09" db="EMBL/GenBank/DDBJ databases">
        <authorList>
            <person name="Sun Q."/>
            <person name="Sedlacek I."/>
        </authorList>
    </citation>
    <scope>NUCLEOTIDE SEQUENCE</scope>
    <source>
        <strain evidence="8">CCM 7897</strain>
    </source>
</reference>
<proteinExistence type="inferred from homology"/>
<dbReference type="PANTHER" id="PTHR22754:SF32">
    <property type="entry name" value="DISCO-INTERACTING PROTEIN 2"/>
    <property type="match status" value="1"/>
</dbReference>
<feature type="transmembrane region" description="Helical" evidence="5">
    <location>
        <begin position="68"/>
        <end position="93"/>
    </location>
</feature>
<dbReference type="CDD" id="cd05931">
    <property type="entry name" value="FAAL"/>
    <property type="match status" value="1"/>
</dbReference>
<dbReference type="RefSeq" id="WP_244644152.1">
    <property type="nucleotide sequence ID" value="NZ_BMCT01000001.1"/>
</dbReference>
<dbReference type="GO" id="GO:0006633">
    <property type="term" value="P:fatty acid biosynthetic process"/>
    <property type="evidence" value="ECO:0007669"/>
    <property type="project" value="TreeGrafter"/>
</dbReference>
<dbReference type="InterPro" id="IPR000873">
    <property type="entry name" value="AMP-dep_synth/lig_dom"/>
</dbReference>
<dbReference type="EMBL" id="BMCT01000001">
    <property type="protein sequence ID" value="GGF51740.1"/>
    <property type="molecule type" value="Genomic_DNA"/>
</dbReference>
<dbReference type="Pfam" id="PF23024">
    <property type="entry name" value="AMP-dom_DIP2-like"/>
    <property type="match status" value="1"/>
</dbReference>
<name>A0A917BPJ2_9HYPH</name>
<feature type="domain" description="AMP-dependent synthetase/ligase" evidence="6">
    <location>
        <begin position="16"/>
        <end position="413"/>
    </location>
</feature>
<evidence type="ECO:0000313" key="8">
    <source>
        <dbReference type="EMBL" id="GGF51740.1"/>
    </source>
</evidence>
<dbReference type="GO" id="GO:0070566">
    <property type="term" value="F:adenylyltransferase activity"/>
    <property type="evidence" value="ECO:0007669"/>
    <property type="project" value="TreeGrafter"/>
</dbReference>
<dbReference type="Pfam" id="PF00501">
    <property type="entry name" value="AMP-binding"/>
    <property type="match status" value="1"/>
</dbReference>
<keyword evidence="2" id="KW-0436">Ligase</keyword>
<gene>
    <name evidence="8" type="ORF">GCM10007301_08980</name>
</gene>
<dbReference type="AlphaFoldDB" id="A0A917BPJ2"/>
<dbReference type="InterPro" id="IPR042099">
    <property type="entry name" value="ANL_N_sf"/>
</dbReference>
<evidence type="ECO:0000256" key="4">
    <source>
        <dbReference type="ARBA" id="ARBA00023098"/>
    </source>
</evidence>
<dbReference type="GO" id="GO:0005886">
    <property type="term" value="C:plasma membrane"/>
    <property type="evidence" value="ECO:0007669"/>
    <property type="project" value="TreeGrafter"/>
</dbReference>
<dbReference type="InterPro" id="IPR040097">
    <property type="entry name" value="FAAL/FAAC"/>
</dbReference>
<dbReference type="FunFam" id="3.40.50.12780:FF:000013">
    <property type="entry name" value="Long-chain-fatty-acid--AMP ligase FadD32"/>
    <property type="match status" value="1"/>
</dbReference>
<evidence type="ECO:0000259" key="7">
    <source>
        <dbReference type="Pfam" id="PF23024"/>
    </source>
</evidence>
<evidence type="ECO:0000256" key="2">
    <source>
        <dbReference type="ARBA" id="ARBA00022598"/>
    </source>
</evidence>
<keyword evidence="5" id="KW-0472">Membrane</keyword>
<accession>A0A917BPJ2</accession>
<keyword evidence="9" id="KW-1185">Reference proteome</keyword>
<dbReference type="Gene3D" id="3.40.50.12780">
    <property type="entry name" value="N-terminal domain of ligase-like"/>
    <property type="match status" value="1"/>
</dbReference>
<keyword evidence="3" id="KW-0276">Fatty acid metabolism</keyword>
<protein>
    <submittedName>
        <fullName evidence="8">Acyl-CoA synthetase</fullName>
    </submittedName>
</protein>
<keyword evidence="5" id="KW-1133">Transmembrane helix</keyword>
<comment type="similarity">
    <text evidence="1">Belongs to the ATP-dependent AMP-binding enzyme family.</text>
</comment>
<evidence type="ECO:0000259" key="6">
    <source>
        <dbReference type="Pfam" id="PF00501"/>
    </source>
</evidence>
<organism evidence="8 9">
    <name type="scientific">Azorhizobium oxalatiphilum</name>
    <dbReference type="NCBI Taxonomy" id="980631"/>
    <lineage>
        <taxon>Bacteria</taxon>
        <taxon>Pseudomonadati</taxon>
        <taxon>Pseudomonadota</taxon>
        <taxon>Alphaproteobacteria</taxon>
        <taxon>Hyphomicrobiales</taxon>
        <taxon>Xanthobacteraceae</taxon>
        <taxon>Azorhizobium</taxon>
    </lineage>
</organism>
<dbReference type="PANTHER" id="PTHR22754">
    <property type="entry name" value="DISCO-INTERACTING PROTEIN 2 DIP2 -RELATED"/>
    <property type="match status" value="1"/>
</dbReference>
<dbReference type="InterPro" id="IPR045851">
    <property type="entry name" value="AMP-bd_C_sf"/>
</dbReference>
<evidence type="ECO:0000256" key="1">
    <source>
        <dbReference type="ARBA" id="ARBA00006432"/>
    </source>
</evidence>
<dbReference type="GO" id="GO:0016874">
    <property type="term" value="F:ligase activity"/>
    <property type="evidence" value="ECO:0007669"/>
    <property type="project" value="UniProtKB-KW"/>
</dbReference>
<dbReference type="SUPFAM" id="SSF56801">
    <property type="entry name" value="Acetyl-CoA synthetase-like"/>
    <property type="match status" value="1"/>
</dbReference>
<keyword evidence="4" id="KW-0443">Lipid metabolism</keyword>
<comment type="caution">
    <text evidence="8">The sequence shown here is derived from an EMBL/GenBank/DDBJ whole genome shotgun (WGS) entry which is preliminary data.</text>
</comment>
<dbReference type="InterPro" id="IPR020845">
    <property type="entry name" value="AMP-binding_CS"/>
</dbReference>
<dbReference type="InterPro" id="IPR025110">
    <property type="entry name" value="AMP-bd_C"/>
</dbReference>
<evidence type="ECO:0000256" key="3">
    <source>
        <dbReference type="ARBA" id="ARBA00022832"/>
    </source>
</evidence>
<dbReference type="Proteomes" id="UP000606044">
    <property type="component" value="Unassembled WGS sequence"/>
</dbReference>
<keyword evidence="5" id="KW-0812">Transmembrane</keyword>
<evidence type="ECO:0000313" key="9">
    <source>
        <dbReference type="Proteomes" id="UP000606044"/>
    </source>
</evidence>
<feature type="domain" description="AMP-binding enzyme C-terminal" evidence="7">
    <location>
        <begin position="459"/>
        <end position="573"/>
    </location>
</feature>
<dbReference type="GO" id="GO:0071766">
    <property type="term" value="P:Actinobacterium-type cell wall biogenesis"/>
    <property type="evidence" value="ECO:0007669"/>
    <property type="project" value="UniProtKB-ARBA"/>
</dbReference>
<dbReference type="Gene3D" id="3.30.300.30">
    <property type="match status" value="1"/>
</dbReference>
<sequence length="588" mass="63582">MSNFPVRPFSSLVDILRHRAATTPEARALVFSSGKPGIEPELSYGQLAAEAATLARTLMDETQPGDRALLIFPSGLEFVVAYFACLMAGVIAVPLMPPRRNAAQDASAAIMADCAPRLALSPAGEDEDPRGTLRQRLSDAGIHHLTVALAGVDQSDIPDLGLGRENIAFLQYTSGSTSAPKGVMVSHGNLISNLEMMRQRFGNMARSTHVSWIPLYHDLGLILNLLQPLYVGATCVLMMPSGFMHRPLNWLRNISRFRAEVAAAPNFAFDLCVDRFRPEQMEGVDLSSWTLAVNGAEPVRAATMVRFAETFAPYGLNARTLHPTYGLAEATLVVSSAPRGSGVKTSTVSAKGLQARRIAAPESELDAQIIPACGPAMPDVGLAIVDPETLRRAAPGVIGEIWVSGPSIAGGYWQRPEESEATFRARIAGAEEDGPFLRTGDLGHLDADGDLFIAGRLKDVLIIRGVNHYPQDIEATVSEAHPALRRDYGAVFSVSAEDGTEQVILVQEVERTKRRDIVEADVFAAVRAAVTNNHEVFLSKIVLIRTGTIPKTTSGKIQRRRTRQQWLDGTLEVWDSRAPEPASEDAAL</sequence>
<evidence type="ECO:0000256" key="5">
    <source>
        <dbReference type="SAM" id="Phobius"/>
    </source>
</evidence>